<keyword evidence="8" id="KW-1185">Reference proteome</keyword>
<dbReference type="Pfam" id="PF00250">
    <property type="entry name" value="Forkhead"/>
    <property type="match status" value="1"/>
</dbReference>
<gene>
    <name evidence="7" type="ORF">PICMEDRAFT_72647</name>
</gene>
<feature type="domain" description="FHA" evidence="5">
    <location>
        <begin position="152"/>
        <end position="210"/>
    </location>
</feature>
<comment type="subcellular location">
    <subcellularLocation>
        <location evidence="3">Nucleus</location>
    </subcellularLocation>
</comment>
<feature type="region of interest" description="Disordered" evidence="4">
    <location>
        <begin position="311"/>
        <end position="381"/>
    </location>
</feature>
<dbReference type="SMART" id="SM00240">
    <property type="entry name" value="FHA"/>
    <property type="match status" value="1"/>
</dbReference>
<reference evidence="7 8" key="1">
    <citation type="journal article" date="2016" name="Proc. Natl. Acad. Sci. U.S.A.">
        <title>Comparative genomics of biotechnologically important yeasts.</title>
        <authorList>
            <person name="Riley R."/>
            <person name="Haridas S."/>
            <person name="Wolfe K.H."/>
            <person name="Lopes M.R."/>
            <person name="Hittinger C.T."/>
            <person name="Goeker M."/>
            <person name="Salamov A.A."/>
            <person name="Wisecaver J.H."/>
            <person name="Long T.M."/>
            <person name="Calvey C.H."/>
            <person name="Aerts A.L."/>
            <person name="Barry K.W."/>
            <person name="Choi C."/>
            <person name="Clum A."/>
            <person name="Coughlan A.Y."/>
            <person name="Deshpande S."/>
            <person name="Douglass A.P."/>
            <person name="Hanson S.J."/>
            <person name="Klenk H.-P."/>
            <person name="LaButti K.M."/>
            <person name="Lapidus A."/>
            <person name="Lindquist E.A."/>
            <person name="Lipzen A.M."/>
            <person name="Meier-Kolthoff J.P."/>
            <person name="Ohm R.A."/>
            <person name="Otillar R.P."/>
            <person name="Pangilinan J.L."/>
            <person name="Peng Y."/>
            <person name="Rokas A."/>
            <person name="Rosa C.A."/>
            <person name="Scheuner C."/>
            <person name="Sibirny A.A."/>
            <person name="Slot J.C."/>
            <person name="Stielow J.B."/>
            <person name="Sun H."/>
            <person name="Kurtzman C.P."/>
            <person name="Blackwell M."/>
            <person name="Grigoriev I.V."/>
            <person name="Jeffries T.W."/>
        </authorList>
    </citation>
    <scope>NUCLEOTIDE SEQUENCE [LARGE SCALE GENOMIC DNA]</scope>
    <source>
        <strain evidence="7 8">NRRL Y-2026</strain>
    </source>
</reference>
<accession>A0A1E3NKE0</accession>
<evidence type="ECO:0000259" key="5">
    <source>
        <dbReference type="PROSITE" id="PS50006"/>
    </source>
</evidence>
<dbReference type="Gene3D" id="1.10.10.10">
    <property type="entry name" value="Winged helix-like DNA-binding domain superfamily/Winged helix DNA-binding domain"/>
    <property type="match status" value="1"/>
</dbReference>
<dbReference type="GeneID" id="30180948"/>
<name>A0A1E3NKE0_9ASCO</name>
<feature type="compositionally biased region" description="Basic and acidic residues" evidence="4">
    <location>
        <begin position="349"/>
        <end position="367"/>
    </location>
</feature>
<feature type="domain" description="Fork-head" evidence="6">
    <location>
        <begin position="394"/>
        <end position="482"/>
    </location>
</feature>
<dbReference type="SUPFAM" id="SSF46785">
    <property type="entry name" value="Winged helix' DNA-binding domain"/>
    <property type="match status" value="1"/>
</dbReference>
<dbReference type="PANTHER" id="PTHR21712:SF29">
    <property type="entry name" value="PRE-RRNA-PROCESSING PROTEIN FHL1"/>
    <property type="match status" value="1"/>
</dbReference>
<feature type="compositionally biased region" description="Polar residues" evidence="4">
    <location>
        <begin position="517"/>
        <end position="553"/>
    </location>
</feature>
<evidence type="ECO:0000313" key="8">
    <source>
        <dbReference type="Proteomes" id="UP000094455"/>
    </source>
</evidence>
<feature type="compositionally biased region" description="Basic and acidic residues" evidence="4">
    <location>
        <begin position="990"/>
        <end position="1016"/>
    </location>
</feature>
<feature type="compositionally biased region" description="Basic residues" evidence="4">
    <location>
        <begin position="334"/>
        <end position="344"/>
    </location>
</feature>
<feature type="compositionally biased region" description="Basic and acidic residues" evidence="4">
    <location>
        <begin position="943"/>
        <end position="960"/>
    </location>
</feature>
<dbReference type="CDD" id="cd22701">
    <property type="entry name" value="FHA_FKH1-like"/>
    <property type="match status" value="1"/>
</dbReference>
<dbReference type="InterPro" id="IPR008984">
    <property type="entry name" value="SMAD_FHA_dom_sf"/>
</dbReference>
<dbReference type="PANTHER" id="PTHR21712">
    <property type="entry name" value="PRE-RRNA-PROCESSING PROTEIN FHL1"/>
    <property type="match status" value="1"/>
</dbReference>
<keyword evidence="2 3" id="KW-0539">Nucleus</keyword>
<dbReference type="PROSITE" id="PS50006">
    <property type="entry name" value="FHA_DOMAIN"/>
    <property type="match status" value="1"/>
</dbReference>
<keyword evidence="1 3" id="KW-0238">DNA-binding</keyword>
<dbReference type="InterPro" id="IPR036388">
    <property type="entry name" value="WH-like_DNA-bd_sf"/>
</dbReference>
<dbReference type="SMART" id="SM00339">
    <property type="entry name" value="FH"/>
    <property type="match status" value="1"/>
</dbReference>
<dbReference type="GO" id="GO:0043565">
    <property type="term" value="F:sequence-specific DNA binding"/>
    <property type="evidence" value="ECO:0007669"/>
    <property type="project" value="InterPro"/>
</dbReference>
<dbReference type="InterPro" id="IPR036390">
    <property type="entry name" value="WH_DNA-bd_sf"/>
</dbReference>
<dbReference type="SUPFAM" id="SSF49879">
    <property type="entry name" value="SMAD/FHA domain"/>
    <property type="match status" value="1"/>
</dbReference>
<feature type="region of interest" description="Disordered" evidence="4">
    <location>
        <begin position="680"/>
        <end position="738"/>
    </location>
</feature>
<dbReference type="EMBL" id="KV454003">
    <property type="protein sequence ID" value="ODQ46589.1"/>
    <property type="molecule type" value="Genomic_DNA"/>
</dbReference>
<dbReference type="Proteomes" id="UP000094455">
    <property type="component" value="Unassembled WGS sequence"/>
</dbReference>
<feature type="compositionally biased region" description="Polar residues" evidence="4">
    <location>
        <begin position="967"/>
        <end position="989"/>
    </location>
</feature>
<sequence length="1100" mass="120329">MKVQHSLELAPPQTQDPNTYGYTSGSDLNIQGKNTAFNGLNIEHFEMEELQKIKNDGVDLHPPTNLEINHILSEFPEGADMLDDRSKSSKTEEETETVHLQVSPNESLIKTKQQTDTVGKQNDEAIVDPQKIQAYAMLDFDSFTFYVQTMQILLGRMVEGDSLTDALDIHLGNQKAISRRHAKIFYNFGNQRFELSVLGRNGAFVDGNFVEKGVTVPLSDGTKIQIGETEFAFVLPNKERESVPVVAPPTDQIESLDSLVANFDEIKKEIQSDKLLMSKDPHVLNMVLDPDAQKLRELEIEKEIGKVLAREHPEDQNVAHLENTIDGELSQTNTKKKSTSKSKSGKGSDSSKDNDALQDPIKAESKAKAKPKRQPKAKKKVYTIDEIPEQYRTKPNLPYSILITDCLRQKGTEKGMSLSEIYKGIQELYPYYFYCPDGWQSSVRHNLSLNKSFRKISKEGKGWLWGVNEEVVAEKDRARQKQLENAKAKGKSSSPSALSPKLAQPPRQLQANLHIHNPTSIGSKNINANDLNNRSSDSLQYASPSSQNTNPSGSIPFAPAVSNKANEQQVVKAESASNNTSSTSHNNMSANTKKALAYLQKELISLTKSRKMYDRATSTEILTKALAMTISQVDQAAKNFSIKGFPLVILIDKNPGHVTKILTAALNAATLQVCKQKGLTPHLPPKNAPPTAQIPPNKVNANTDSATRATGSKSTPESTNKATTKVEPGTTNEFNKNGNVPILHIKKEGTETRDPIFHKVTPKVQSVIPPLATNSSKFTDEASVSSGSISVSNIGNISAIDSTATENNNSLTPPVQHTDAVGSTLQATTKQATGPVVYQISKAGMKPSFKPAVKPISGASVKSFGPSHPAIHQSSIKPIKPVRLGGISGTGIIKPQFYAKGKVPAIENARNAAVEGISEAEEIKRSIAKFGKPTANASVTVNDSEKKAELEAKEGVRDAEIDPVVSIQDSQKSTQPIIENNAPEQSVPSTDERPEPANKETEETTKESLPPDDKKIATLPPKKSKEDGEGDDELDDELHMMLADLEKDEDHDEPENKKRTIEEVREQADRKDAEGNGETNEEVEVEGGDEKRVKTDPTGM</sequence>
<feature type="compositionally biased region" description="Polar residues" evidence="4">
    <location>
        <begin position="699"/>
        <end position="738"/>
    </location>
</feature>
<evidence type="ECO:0008006" key="9">
    <source>
        <dbReference type="Google" id="ProtNLM"/>
    </source>
</evidence>
<dbReference type="GO" id="GO:0005634">
    <property type="term" value="C:nucleus"/>
    <property type="evidence" value="ECO:0007669"/>
    <property type="project" value="UniProtKB-SubCell"/>
</dbReference>
<dbReference type="GO" id="GO:0060962">
    <property type="term" value="P:regulation of ribosomal protein gene transcription by RNA polymerase II"/>
    <property type="evidence" value="ECO:0007669"/>
    <property type="project" value="InterPro"/>
</dbReference>
<feature type="compositionally biased region" description="Basic and acidic residues" evidence="4">
    <location>
        <begin position="1054"/>
        <end position="1074"/>
    </location>
</feature>
<feature type="region of interest" description="Disordered" evidence="4">
    <location>
        <begin position="476"/>
        <end position="504"/>
    </location>
</feature>
<evidence type="ECO:0000256" key="3">
    <source>
        <dbReference type="PROSITE-ProRule" id="PRU00089"/>
    </source>
</evidence>
<dbReference type="InterPro" id="IPR000253">
    <property type="entry name" value="FHA_dom"/>
</dbReference>
<dbReference type="InterPro" id="IPR030456">
    <property type="entry name" value="TF_fork_head_CS_2"/>
</dbReference>
<feature type="compositionally biased region" description="Basic residues" evidence="4">
    <location>
        <begin position="368"/>
        <end position="381"/>
    </location>
</feature>
<dbReference type="CDD" id="cd00059">
    <property type="entry name" value="FH_FOX"/>
    <property type="match status" value="1"/>
</dbReference>
<evidence type="ECO:0000256" key="1">
    <source>
        <dbReference type="ARBA" id="ARBA00023125"/>
    </source>
</evidence>
<evidence type="ECO:0000259" key="6">
    <source>
        <dbReference type="PROSITE" id="PS50039"/>
    </source>
</evidence>
<feature type="region of interest" description="Disordered" evidence="4">
    <location>
        <begin position="934"/>
        <end position="1100"/>
    </location>
</feature>
<dbReference type="STRING" id="763406.A0A1E3NKE0"/>
<dbReference type="InterPro" id="IPR045178">
    <property type="entry name" value="Fhl1/FHA1"/>
</dbReference>
<dbReference type="PROSITE" id="PS50039">
    <property type="entry name" value="FORK_HEAD_3"/>
    <property type="match status" value="1"/>
</dbReference>
<feature type="compositionally biased region" description="Low complexity" evidence="4">
    <location>
        <begin position="573"/>
        <end position="591"/>
    </location>
</feature>
<feature type="compositionally biased region" description="Basic and acidic residues" evidence="4">
    <location>
        <begin position="476"/>
        <end position="487"/>
    </location>
</feature>
<proteinExistence type="predicted"/>
<protein>
    <recommendedName>
        <fullName evidence="9">Pre-rRNA-processing protein FHL1</fullName>
    </recommendedName>
</protein>
<dbReference type="OrthoDB" id="5954824at2759"/>
<feature type="DNA-binding region" description="Fork-head" evidence="3">
    <location>
        <begin position="394"/>
        <end position="482"/>
    </location>
</feature>
<evidence type="ECO:0000256" key="2">
    <source>
        <dbReference type="ARBA" id="ARBA00023242"/>
    </source>
</evidence>
<dbReference type="GO" id="GO:0003700">
    <property type="term" value="F:DNA-binding transcription factor activity"/>
    <property type="evidence" value="ECO:0007669"/>
    <property type="project" value="InterPro"/>
</dbReference>
<evidence type="ECO:0000256" key="4">
    <source>
        <dbReference type="SAM" id="MobiDB-lite"/>
    </source>
</evidence>
<dbReference type="AlphaFoldDB" id="A0A1E3NKE0"/>
<dbReference type="PROSITE" id="PS00658">
    <property type="entry name" value="FORK_HEAD_2"/>
    <property type="match status" value="1"/>
</dbReference>
<organism evidence="7 8">
    <name type="scientific">Pichia membranifaciens NRRL Y-2026</name>
    <dbReference type="NCBI Taxonomy" id="763406"/>
    <lineage>
        <taxon>Eukaryota</taxon>
        <taxon>Fungi</taxon>
        <taxon>Dikarya</taxon>
        <taxon>Ascomycota</taxon>
        <taxon>Saccharomycotina</taxon>
        <taxon>Pichiomycetes</taxon>
        <taxon>Pichiales</taxon>
        <taxon>Pichiaceae</taxon>
        <taxon>Pichia</taxon>
    </lineage>
</organism>
<feature type="compositionally biased region" description="Low complexity" evidence="4">
    <location>
        <begin position="491"/>
        <end position="504"/>
    </location>
</feature>
<feature type="region of interest" description="Disordered" evidence="4">
    <location>
        <begin position="517"/>
        <end position="591"/>
    </location>
</feature>
<dbReference type="Pfam" id="PF00498">
    <property type="entry name" value="FHA"/>
    <property type="match status" value="1"/>
</dbReference>
<dbReference type="PRINTS" id="PR00053">
    <property type="entry name" value="FORKHEAD"/>
</dbReference>
<dbReference type="Gene3D" id="2.60.200.20">
    <property type="match status" value="1"/>
</dbReference>
<evidence type="ECO:0000313" key="7">
    <source>
        <dbReference type="EMBL" id="ODQ46589.1"/>
    </source>
</evidence>
<dbReference type="InterPro" id="IPR001766">
    <property type="entry name" value="Fork_head_dom"/>
</dbReference>
<feature type="region of interest" description="Disordered" evidence="4">
    <location>
        <begin position="1"/>
        <end position="26"/>
    </location>
</feature>
<feature type="compositionally biased region" description="Polar residues" evidence="4">
    <location>
        <begin position="12"/>
        <end position="26"/>
    </location>
</feature>
<feature type="compositionally biased region" description="Basic and acidic residues" evidence="4">
    <location>
        <begin position="1088"/>
        <end position="1100"/>
    </location>
</feature>
<dbReference type="RefSeq" id="XP_019017702.1">
    <property type="nucleotide sequence ID" value="XM_019164261.1"/>
</dbReference>